<accession>A0ABV2JAI5</accession>
<evidence type="ECO:0000256" key="2">
    <source>
        <dbReference type="ARBA" id="ARBA00001946"/>
    </source>
</evidence>
<dbReference type="InterPro" id="IPR000086">
    <property type="entry name" value="NUDIX_hydrolase_dom"/>
</dbReference>
<evidence type="ECO:0000259" key="7">
    <source>
        <dbReference type="PROSITE" id="PS51462"/>
    </source>
</evidence>
<dbReference type="SUPFAM" id="SSF55811">
    <property type="entry name" value="Nudix"/>
    <property type="match status" value="1"/>
</dbReference>
<dbReference type="Pfam" id="PF00293">
    <property type="entry name" value="NUDIX"/>
    <property type="match status" value="1"/>
</dbReference>
<keyword evidence="3" id="KW-0479">Metal-binding</keyword>
<reference evidence="8 9" key="1">
    <citation type="submission" date="2024-06" db="EMBL/GenBank/DDBJ databases">
        <title>Genomic Encyclopedia of Type Strains, Phase IV (KMG-IV): sequencing the most valuable type-strain genomes for metagenomic binning, comparative biology and taxonomic classification.</title>
        <authorList>
            <person name="Goeker M."/>
        </authorList>
    </citation>
    <scope>NUCLEOTIDE SEQUENCE [LARGE SCALE GENOMIC DNA]</scope>
    <source>
        <strain evidence="8 9">DSM 21460</strain>
    </source>
</reference>
<dbReference type="PANTHER" id="PTHR12992:SF11">
    <property type="entry name" value="MITOCHONDRIAL COENZYME A DIPHOSPHATASE NUDT8"/>
    <property type="match status" value="1"/>
</dbReference>
<evidence type="ECO:0000313" key="9">
    <source>
        <dbReference type="Proteomes" id="UP001549162"/>
    </source>
</evidence>
<proteinExistence type="predicted"/>
<dbReference type="InterPro" id="IPR045121">
    <property type="entry name" value="CoAse"/>
</dbReference>
<dbReference type="InterPro" id="IPR015797">
    <property type="entry name" value="NUDIX_hydrolase-like_dom_sf"/>
</dbReference>
<gene>
    <name evidence="8" type="ORF">ABID14_001247</name>
</gene>
<comment type="cofactor">
    <cofactor evidence="1">
        <name>Mn(2+)</name>
        <dbReference type="ChEBI" id="CHEBI:29035"/>
    </cofactor>
</comment>
<dbReference type="EMBL" id="JBEPMA010000006">
    <property type="protein sequence ID" value="MET3617613.1"/>
    <property type="molecule type" value="Genomic_DNA"/>
</dbReference>
<protein>
    <submittedName>
        <fullName evidence="8">8-oxo-dGTP pyrophosphatase MutT (NUDIX family)</fullName>
    </submittedName>
</protein>
<sequence length="204" mass="23929">MEFDLHKIKRRLKKTEPKPIDVAHKFSVFIPLIKVDGKTHLLYEKRAISLRNQPGEISFPGGRIEVGESPREAAIRETCEELLLKKNEIEIYSESDYLINPYSAIIYSFIGEIKKDFDKIKPSKDEVDEAFLVPLDFFFENKPKAYLNRLAYERAADFPYDLIPNGKNYKFKSGQEETLFYQYEDKIIWGFTAKITKNFIDKIK</sequence>
<dbReference type="CDD" id="cd03426">
    <property type="entry name" value="NUDIX_CoAse_Nudt7"/>
    <property type="match status" value="1"/>
</dbReference>
<evidence type="ECO:0000256" key="4">
    <source>
        <dbReference type="ARBA" id="ARBA00022801"/>
    </source>
</evidence>
<evidence type="ECO:0000313" key="8">
    <source>
        <dbReference type="EMBL" id="MET3617613.1"/>
    </source>
</evidence>
<keyword evidence="6" id="KW-0464">Manganese</keyword>
<name>A0ABV2JAI5_9FIRM</name>
<evidence type="ECO:0000256" key="3">
    <source>
        <dbReference type="ARBA" id="ARBA00022723"/>
    </source>
</evidence>
<keyword evidence="9" id="KW-1185">Reference proteome</keyword>
<keyword evidence="5" id="KW-0460">Magnesium</keyword>
<organism evidence="8 9">
    <name type="scientific">Peptoniphilus olsenii</name>
    <dbReference type="NCBI Taxonomy" id="411570"/>
    <lineage>
        <taxon>Bacteria</taxon>
        <taxon>Bacillati</taxon>
        <taxon>Bacillota</taxon>
        <taxon>Tissierellia</taxon>
        <taxon>Tissierellales</taxon>
        <taxon>Peptoniphilaceae</taxon>
        <taxon>Peptoniphilus</taxon>
    </lineage>
</organism>
<dbReference type="PROSITE" id="PS51462">
    <property type="entry name" value="NUDIX"/>
    <property type="match status" value="1"/>
</dbReference>
<dbReference type="PANTHER" id="PTHR12992">
    <property type="entry name" value="NUDIX HYDROLASE"/>
    <property type="match status" value="1"/>
</dbReference>
<dbReference type="Proteomes" id="UP001549162">
    <property type="component" value="Unassembled WGS sequence"/>
</dbReference>
<evidence type="ECO:0000256" key="6">
    <source>
        <dbReference type="ARBA" id="ARBA00023211"/>
    </source>
</evidence>
<feature type="domain" description="Nudix hydrolase" evidence="7">
    <location>
        <begin position="23"/>
        <end position="157"/>
    </location>
</feature>
<comment type="cofactor">
    <cofactor evidence="2">
        <name>Mg(2+)</name>
        <dbReference type="ChEBI" id="CHEBI:18420"/>
    </cofactor>
</comment>
<comment type="caution">
    <text evidence="8">The sequence shown here is derived from an EMBL/GenBank/DDBJ whole genome shotgun (WGS) entry which is preliminary data.</text>
</comment>
<dbReference type="Gene3D" id="3.90.79.10">
    <property type="entry name" value="Nucleoside Triphosphate Pyrophosphohydrolase"/>
    <property type="match status" value="1"/>
</dbReference>
<keyword evidence="4" id="KW-0378">Hydrolase</keyword>
<dbReference type="RefSeq" id="WP_354368233.1">
    <property type="nucleotide sequence ID" value="NZ_JBEPMA010000006.1"/>
</dbReference>
<evidence type="ECO:0000256" key="1">
    <source>
        <dbReference type="ARBA" id="ARBA00001936"/>
    </source>
</evidence>
<evidence type="ECO:0000256" key="5">
    <source>
        <dbReference type="ARBA" id="ARBA00022842"/>
    </source>
</evidence>